<dbReference type="AlphaFoldDB" id="A0A655DS69"/>
<dbReference type="Proteomes" id="UP000039541">
    <property type="component" value="Unassembled WGS sequence"/>
</dbReference>
<proteinExistence type="predicted"/>
<dbReference type="EMBL" id="CQPC01000060">
    <property type="protein sequence ID" value="CNU84560.1"/>
    <property type="molecule type" value="Genomic_DNA"/>
</dbReference>
<reference evidence="1 2" key="1">
    <citation type="submission" date="2015-03" db="EMBL/GenBank/DDBJ databases">
        <authorList>
            <consortium name="Pathogen Informatics"/>
        </authorList>
    </citation>
    <scope>NUCLEOTIDE SEQUENCE [LARGE SCALE GENOMIC DNA]</scope>
    <source>
        <strain evidence="1 2">3476</strain>
    </source>
</reference>
<evidence type="ECO:0000313" key="1">
    <source>
        <dbReference type="EMBL" id="CNU84560.1"/>
    </source>
</evidence>
<accession>A0A655DS69</accession>
<sequence>MRGFPLSGVGHHADIILRAELTFITQSCLSLFDGFTRIVLFSARRLLRIGFPFRFGKSAGIVRLNVHTIKNQREFTDIVKAHAQFGISQIFSRAAVIAVAVGGETGSRYRVIHVAWLCAVTHRARGF</sequence>
<evidence type="ECO:0000313" key="2">
    <source>
        <dbReference type="Proteomes" id="UP000039541"/>
    </source>
</evidence>
<organism evidence="1 2">
    <name type="scientific">Salmonella enterica subsp. enterica serovar Bovismorbificans</name>
    <dbReference type="NCBI Taxonomy" id="58097"/>
    <lineage>
        <taxon>Bacteria</taxon>
        <taxon>Pseudomonadati</taxon>
        <taxon>Pseudomonadota</taxon>
        <taxon>Gammaproteobacteria</taxon>
        <taxon>Enterobacterales</taxon>
        <taxon>Enterobacteriaceae</taxon>
        <taxon>Salmonella</taxon>
    </lineage>
</organism>
<protein>
    <submittedName>
        <fullName evidence="1">Uncharacterized protein</fullName>
    </submittedName>
</protein>
<gene>
    <name evidence="1" type="ORF">ERS008202_03673</name>
</gene>
<name>A0A655DS69_SALET</name>